<evidence type="ECO:0000313" key="3">
    <source>
        <dbReference type="Proteomes" id="UP000567179"/>
    </source>
</evidence>
<reference evidence="2 3" key="1">
    <citation type="journal article" date="2020" name="ISME J.">
        <title>Uncovering the hidden diversity of litter-decomposition mechanisms in mushroom-forming fungi.</title>
        <authorList>
            <person name="Floudas D."/>
            <person name="Bentzer J."/>
            <person name="Ahren D."/>
            <person name="Johansson T."/>
            <person name="Persson P."/>
            <person name="Tunlid A."/>
        </authorList>
    </citation>
    <scope>NUCLEOTIDE SEQUENCE [LARGE SCALE GENOMIC DNA]</scope>
    <source>
        <strain evidence="2 3">CBS 101986</strain>
    </source>
</reference>
<evidence type="ECO:0000256" key="1">
    <source>
        <dbReference type="SAM" id="MobiDB-lite"/>
    </source>
</evidence>
<dbReference type="SUPFAM" id="SSF53067">
    <property type="entry name" value="Actin-like ATPase domain"/>
    <property type="match status" value="1"/>
</dbReference>
<dbReference type="InterPro" id="IPR043129">
    <property type="entry name" value="ATPase_NBD"/>
</dbReference>
<protein>
    <submittedName>
        <fullName evidence="2">Uncharacterized protein</fullName>
    </submittedName>
</protein>
<dbReference type="Gene3D" id="3.30.420.40">
    <property type="match status" value="1"/>
</dbReference>
<feature type="compositionally biased region" description="Basic and acidic residues" evidence="1">
    <location>
        <begin position="134"/>
        <end position="144"/>
    </location>
</feature>
<sequence>MISPRSPAALQPFAGMLWAHVGLVGGCTKFPGFRERLEAELRALAPVRYDVRVWGARVDEAFSAFEDDDEIRDLEDMDVDVNKQGGGERGTRTRYSSSARTREDERLEDEDEEDAETKAAREKDERRKAARRKRDAERKKRLVEEAAAAGDGGPSTSVHGDTKSTVAVSRARGSARWKQKDKETETASAAGDGKGNGKVKAATPAPAAPLRPRLRSTRAWAAEMQDMQEQVPAHAMEGDAAGGAPADVDTDVQLRKVLHTVGPALDDDHPFIDRNQLSVYRRLTLRLIEFNQ</sequence>
<accession>A0A8H5B838</accession>
<comment type="caution">
    <text evidence="2">The sequence shown here is derived from an EMBL/GenBank/DDBJ whole genome shotgun (WGS) entry which is preliminary data.</text>
</comment>
<dbReference type="EMBL" id="JAACJJ010000032">
    <property type="protein sequence ID" value="KAF5317708.1"/>
    <property type="molecule type" value="Genomic_DNA"/>
</dbReference>
<gene>
    <name evidence="2" type="ORF">D9619_012660</name>
</gene>
<feature type="compositionally biased region" description="Acidic residues" evidence="1">
    <location>
        <begin position="106"/>
        <end position="115"/>
    </location>
</feature>
<proteinExistence type="predicted"/>
<name>A0A8H5B838_9AGAR</name>
<feature type="region of interest" description="Disordered" evidence="1">
    <location>
        <begin position="76"/>
        <end position="213"/>
    </location>
</feature>
<dbReference type="PROSITE" id="PS51257">
    <property type="entry name" value="PROKAR_LIPOPROTEIN"/>
    <property type="match status" value="1"/>
</dbReference>
<feature type="compositionally biased region" description="Low complexity" evidence="1">
    <location>
        <begin position="201"/>
        <end position="211"/>
    </location>
</feature>
<keyword evidence="3" id="KW-1185">Reference proteome</keyword>
<dbReference type="AlphaFoldDB" id="A0A8H5B838"/>
<organism evidence="2 3">
    <name type="scientific">Psilocybe cf. subviscida</name>
    <dbReference type="NCBI Taxonomy" id="2480587"/>
    <lineage>
        <taxon>Eukaryota</taxon>
        <taxon>Fungi</taxon>
        <taxon>Dikarya</taxon>
        <taxon>Basidiomycota</taxon>
        <taxon>Agaricomycotina</taxon>
        <taxon>Agaricomycetes</taxon>
        <taxon>Agaricomycetidae</taxon>
        <taxon>Agaricales</taxon>
        <taxon>Agaricineae</taxon>
        <taxon>Strophariaceae</taxon>
        <taxon>Psilocybe</taxon>
    </lineage>
</organism>
<dbReference type="Proteomes" id="UP000567179">
    <property type="component" value="Unassembled WGS sequence"/>
</dbReference>
<feature type="compositionally biased region" description="Polar residues" evidence="1">
    <location>
        <begin position="154"/>
        <end position="167"/>
    </location>
</feature>
<feature type="compositionally biased region" description="Basic and acidic residues" evidence="1">
    <location>
        <begin position="116"/>
        <end position="127"/>
    </location>
</feature>
<evidence type="ECO:0000313" key="2">
    <source>
        <dbReference type="EMBL" id="KAF5317708.1"/>
    </source>
</evidence>